<dbReference type="GO" id="GO:0006511">
    <property type="term" value="P:ubiquitin-dependent protein catabolic process"/>
    <property type="evidence" value="ECO:0007669"/>
    <property type="project" value="InterPro"/>
</dbReference>
<sequence>MSDCQNLVSLRTSEDVLHKIPVHLCLQMATIRNSLACEHFSDTDIVIPLPYVSSQILEFVIKWCEAIEKQDTELESMQLSILLMATLPELEESELIYDLMKAASYLEIKSLVEATAQHVANKINACNNLEDVRKLFGEENDLPPDDEEEE</sequence>
<dbReference type="RefSeq" id="XP_030385837.1">
    <property type="nucleotide sequence ID" value="XM_030529977.1"/>
</dbReference>
<organism evidence="5 6">
    <name type="scientific">Drosophila lebanonensis</name>
    <name type="common">Fruit fly</name>
    <name type="synonym">Scaptodrosophila lebanonensis</name>
    <dbReference type="NCBI Taxonomy" id="7225"/>
    <lineage>
        <taxon>Eukaryota</taxon>
        <taxon>Metazoa</taxon>
        <taxon>Ecdysozoa</taxon>
        <taxon>Arthropoda</taxon>
        <taxon>Hexapoda</taxon>
        <taxon>Insecta</taxon>
        <taxon>Pterygota</taxon>
        <taxon>Neoptera</taxon>
        <taxon>Endopterygota</taxon>
        <taxon>Diptera</taxon>
        <taxon>Brachycera</taxon>
        <taxon>Muscomorpha</taxon>
        <taxon>Ephydroidea</taxon>
        <taxon>Drosophilidae</taxon>
        <taxon>Scaptodrosophila</taxon>
    </lineage>
</organism>
<dbReference type="SUPFAM" id="SSF81382">
    <property type="entry name" value="Skp1 dimerisation domain-like"/>
    <property type="match status" value="1"/>
</dbReference>
<evidence type="ECO:0000256" key="1">
    <source>
        <dbReference type="ARBA" id="ARBA00009993"/>
    </source>
</evidence>
<dbReference type="GeneID" id="115632731"/>
<dbReference type="AlphaFoldDB" id="A0A6J2UFF6"/>
<keyword evidence="5" id="KW-1185">Reference proteome</keyword>
<dbReference type="InterPro" id="IPR011333">
    <property type="entry name" value="SKP1/BTB/POZ_sf"/>
</dbReference>
<dbReference type="Gene3D" id="3.30.710.10">
    <property type="entry name" value="Potassium Channel Kv1.1, Chain A"/>
    <property type="match status" value="1"/>
</dbReference>
<protein>
    <submittedName>
        <fullName evidence="6">Suppressor of kinetochore protein 1</fullName>
    </submittedName>
</protein>
<dbReference type="InterPro" id="IPR016072">
    <property type="entry name" value="Skp1_comp_dimer"/>
</dbReference>
<dbReference type="InterPro" id="IPR036296">
    <property type="entry name" value="SKP1-like_dim_sf"/>
</dbReference>
<reference evidence="6" key="1">
    <citation type="submission" date="2025-08" db="UniProtKB">
        <authorList>
            <consortium name="RefSeq"/>
        </authorList>
    </citation>
    <scope>IDENTIFICATION</scope>
    <source>
        <strain evidence="6">11010-0011.00</strain>
        <tissue evidence="6">Whole body</tissue>
    </source>
</reference>
<keyword evidence="2 3" id="KW-0833">Ubl conjugation pathway</keyword>
<comment type="similarity">
    <text evidence="1 3">Belongs to the SKP1 family.</text>
</comment>
<evidence type="ECO:0000256" key="3">
    <source>
        <dbReference type="PIRNR" id="PIRNR028729"/>
    </source>
</evidence>
<dbReference type="SUPFAM" id="SSF54695">
    <property type="entry name" value="POZ domain"/>
    <property type="match status" value="1"/>
</dbReference>
<dbReference type="PIRSF" id="PIRSF028729">
    <property type="entry name" value="E3_ubiquit_lig_SCF_Skp"/>
    <property type="match status" value="1"/>
</dbReference>
<comment type="pathway">
    <text evidence="3">Protein modification; protein ubiquitination.</text>
</comment>
<dbReference type="SMART" id="SM00512">
    <property type="entry name" value="Skp1"/>
    <property type="match status" value="1"/>
</dbReference>
<dbReference type="InterPro" id="IPR016897">
    <property type="entry name" value="SKP1"/>
</dbReference>
<evidence type="ECO:0000256" key="2">
    <source>
        <dbReference type="ARBA" id="ARBA00022786"/>
    </source>
</evidence>
<dbReference type="UniPathway" id="UPA00143"/>
<accession>A0A6J2UFF6</accession>
<dbReference type="OrthoDB" id="2342932at2759"/>
<dbReference type="InterPro" id="IPR001232">
    <property type="entry name" value="SKP1-like"/>
</dbReference>
<name>A0A6J2UFF6_DROLE</name>
<dbReference type="Proteomes" id="UP000504634">
    <property type="component" value="Unplaced"/>
</dbReference>
<evidence type="ECO:0000313" key="5">
    <source>
        <dbReference type="Proteomes" id="UP000504634"/>
    </source>
</evidence>
<dbReference type="Pfam" id="PF01466">
    <property type="entry name" value="Skp1"/>
    <property type="match status" value="1"/>
</dbReference>
<gene>
    <name evidence="6" type="primary">LOC115632731</name>
</gene>
<dbReference type="GO" id="GO:0016567">
    <property type="term" value="P:protein ubiquitination"/>
    <property type="evidence" value="ECO:0007669"/>
    <property type="project" value="UniProtKB-UniPathway"/>
</dbReference>
<proteinExistence type="inferred from homology"/>
<evidence type="ECO:0000313" key="6">
    <source>
        <dbReference type="RefSeq" id="XP_030385837.1"/>
    </source>
</evidence>
<evidence type="ECO:0000259" key="4">
    <source>
        <dbReference type="Pfam" id="PF01466"/>
    </source>
</evidence>
<dbReference type="PANTHER" id="PTHR11165">
    <property type="entry name" value="SKP1"/>
    <property type="match status" value="1"/>
</dbReference>
<feature type="domain" description="SKP1 component dimerisation" evidence="4">
    <location>
        <begin position="109"/>
        <end position="149"/>
    </location>
</feature>